<accession>A0A0B6WWY9</accession>
<dbReference type="InterPro" id="IPR021457">
    <property type="entry name" value="DUF3108"/>
</dbReference>
<dbReference type="STRING" id="454194.PYK22_00655"/>
<reference evidence="1 2" key="1">
    <citation type="submission" date="2013-12" db="EMBL/GenBank/DDBJ databases">
        <authorList>
            <person name="Stott M."/>
        </authorList>
    </citation>
    <scope>NUCLEOTIDE SEQUENCE [LARGE SCALE GENOMIC DNA]</scope>
    <source>
        <strain evidence="1 2">K22</strain>
    </source>
</reference>
<name>A0A0B6WWY9_9BACT</name>
<protein>
    <recommendedName>
        <fullName evidence="3">DUF3108 domain-containing protein</fullName>
    </recommendedName>
</protein>
<gene>
    <name evidence="1" type="ORF">PYK22_00655</name>
</gene>
<reference evidence="1 2" key="2">
    <citation type="submission" date="2015-01" db="EMBL/GenBank/DDBJ databases">
        <title>Complete genome sequence of Pyrinomonas methylaliphatogenes type strain K22T.</title>
        <authorList>
            <person name="Lee K.C.Y."/>
            <person name="Power J.F."/>
            <person name="Dunfield P.F."/>
            <person name="Morgan X.C."/>
            <person name="Huttenhower C."/>
            <person name="Stott M.B."/>
        </authorList>
    </citation>
    <scope>NUCLEOTIDE SEQUENCE [LARGE SCALE GENOMIC DNA]</scope>
    <source>
        <strain evidence="1 2">K22</strain>
    </source>
</reference>
<evidence type="ECO:0000313" key="1">
    <source>
        <dbReference type="EMBL" id="CDM64660.1"/>
    </source>
</evidence>
<organism evidence="1 2">
    <name type="scientific">Pyrinomonas methylaliphatogenes</name>
    <dbReference type="NCBI Taxonomy" id="454194"/>
    <lineage>
        <taxon>Bacteria</taxon>
        <taxon>Pseudomonadati</taxon>
        <taxon>Acidobacteriota</taxon>
        <taxon>Blastocatellia</taxon>
        <taxon>Blastocatellales</taxon>
        <taxon>Pyrinomonadaceae</taxon>
        <taxon>Pyrinomonas</taxon>
    </lineage>
</organism>
<proteinExistence type="predicted"/>
<dbReference type="OrthoDB" id="9806641at2"/>
<dbReference type="AlphaFoldDB" id="A0A0B6WWY9"/>
<evidence type="ECO:0000313" key="2">
    <source>
        <dbReference type="Proteomes" id="UP000031518"/>
    </source>
</evidence>
<dbReference type="Proteomes" id="UP000031518">
    <property type="component" value="Unassembled WGS sequence"/>
</dbReference>
<dbReference type="EMBL" id="CBXV010000002">
    <property type="protein sequence ID" value="CDM64660.1"/>
    <property type="molecule type" value="Genomic_DNA"/>
</dbReference>
<keyword evidence="2" id="KW-1185">Reference proteome</keyword>
<dbReference type="Pfam" id="PF11306">
    <property type="entry name" value="DUF3108"/>
    <property type="match status" value="2"/>
</dbReference>
<sequence>MIDDYRGRAEVRRVLKINDRIRSELREATDNWPMLHKGILPALNRPLLLILILVSNLQLSTARISHHADALGSSANQTNAYKTGERLIYNISFAHIPVAAHAELEVVGRKDFNGRDGIELRAHLETVDIVNAALLALDDDFISRIDPVSGLPFYFAQIKRPPMNDPSAELTSSPSAPLTRVLNVASGAFDPLSAIYYLRALPLAIGARQRFRILYGSEIVEAEAQVRGAERINTNIGVFNALVVQIRVRNDQRLNDYRPQIYFSDDANHLPLLITIQHPAGEIRAEIASFEEMGSPTPNPETKRASPPVATRSVERLVPRGDLPFSPNEQLNFRLILGPTEAPIGRITLQARPRARYFDRDALLLTLTAQTSSESARLFSLNDRINSYVDPLTLLPFRIELQMREGSWSLTRTITVDQDRGLALQDDGKRIEIPVGTHDLLSVVYALRSFDLTPPKRNAVAILAISRPRTLYVTALQRTTIELGGQRIRAIELALTTDDAEGDKHQLRLWVSDDRRHLPLRLSAMTPFGPLRADLEIIPLIEQ</sequence>
<evidence type="ECO:0008006" key="3">
    <source>
        <dbReference type="Google" id="ProtNLM"/>
    </source>
</evidence>